<comment type="catalytic activity">
    <reaction evidence="1 6">
        <text>a beta-lactam + H2O = a substituted beta-amino acid</text>
        <dbReference type="Rhea" id="RHEA:20401"/>
        <dbReference type="ChEBI" id="CHEBI:15377"/>
        <dbReference type="ChEBI" id="CHEBI:35627"/>
        <dbReference type="ChEBI" id="CHEBI:140347"/>
        <dbReference type="EC" id="3.5.2.6"/>
    </reaction>
</comment>
<keyword evidence="4 6" id="KW-0378">Hydrolase</keyword>
<dbReference type="GO" id="GO:0046677">
    <property type="term" value="P:response to antibiotic"/>
    <property type="evidence" value="ECO:0007669"/>
    <property type="project" value="UniProtKB-UniRule"/>
</dbReference>
<evidence type="ECO:0000256" key="6">
    <source>
        <dbReference type="RuleBase" id="RU361140"/>
    </source>
</evidence>
<dbReference type="NCBIfam" id="NF033103">
    <property type="entry name" value="bla_class_A"/>
    <property type="match status" value="1"/>
</dbReference>
<protein>
    <recommendedName>
        <fullName evidence="3 6">Beta-lactamase</fullName>
        <ecNumber evidence="3 6">3.5.2.6</ecNumber>
    </recommendedName>
</protein>
<evidence type="ECO:0000256" key="1">
    <source>
        <dbReference type="ARBA" id="ARBA00001526"/>
    </source>
</evidence>
<dbReference type="PANTHER" id="PTHR35333:SF3">
    <property type="entry name" value="BETA-LACTAMASE-TYPE TRANSPEPTIDASE FOLD CONTAINING PROTEIN"/>
    <property type="match status" value="1"/>
</dbReference>
<dbReference type="RefSeq" id="WP_262435263.1">
    <property type="nucleotide sequence ID" value="NZ_JACRTF010000001.1"/>
</dbReference>
<evidence type="ECO:0000256" key="3">
    <source>
        <dbReference type="ARBA" id="ARBA00012865"/>
    </source>
</evidence>
<dbReference type="PANTHER" id="PTHR35333">
    <property type="entry name" value="BETA-LACTAMASE"/>
    <property type="match status" value="1"/>
</dbReference>
<dbReference type="GO" id="GO:0030655">
    <property type="term" value="P:beta-lactam antibiotic catabolic process"/>
    <property type="evidence" value="ECO:0007669"/>
    <property type="project" value="InterPro"/>
</dbReference>
<dbReference type="PROSITE" id="PS00146">
    <property type="entry name" value="BETA_LACTAMASE_A"/>
    <property type="match status" value="1"/>
</dbReference>
<dbReference type="SUPFAM" id="SSF56601">
    <property type="entry name" value="beta-lactamase/transpeptidase-like"/>
    <property type="match status" value="1"/>
</dbReference>
<dbReference type="EMBL" id="JACRTF010000001">
    <property type="protein sequence ID" value="MBC8594162.1"/>
    <property type="molecule type" value="Genomic_DNA"/>
</dbReference>
<keyword evidence="7" id="KW-0732">Signal</keyword>
<dbReference type="Pfam" id="PF13354">
    <property type="entry name" value="Beta-lactamase2"/>
    <property type="match status" value="1"/>
</dbReference>
<evidence type="ECO:0000256" key="5">
    <source>
        <dbReference type="ARBA" id="ARBA00023251"/>
    </source>
</evidence>
<sequence>MVNDKIVLKSVRYILLVCLLSVVSYVQAQRSLKDDIDSLLQGKKATVGVAVVYDGQAPFTYNNDHRYPLMSVFKFHLALTVLDHLDKDDLPLDTEVFVGKADLLPDTWSPLRDARPEGNFKISVADLLRYSISQSDNNACDILLRFVGGTRAVDSYVRGLGIENFEIKATEEQLNEAFDCQYLNWATPLSVIQLMEKFHREPMFENPVYKEFLQETLIETSTGNDKLKAGLPEDAVLGHKTGSSGRNKEGIKAGDNDMGFVRLPDGRQYSIAVFVSDSKEDDKTNAAIIAGISRKVYEYGRR</sequence>
<accession>A0A926IKQ6</accession>
<organism evidence="9 10">
    <name type="scientific">Jilunia laotingensis</name>
    <dbReference type="NCBI Taxonomy" id="2763675"/>
    <lineage>
        <taxon>Bacteria</taxon>
        <taxon>Pseudomonadati</taxon>
        <taxon>Bacteroidota</taxon>
        <taxon>Bacteroidia</taxon>
        <taxon>Bacteroidales</taxon>
        <taxon>Bacteroidaceae</taxon>
        <taxon>Jilunia</taxon>
    </lineage>
</organism>
<feature type="domain" description="Beta-lactamase class A catalytic" evidence="8">
    <location>
        <begin position="54"/>
        <end position="275"/>
    </location>
</feature>
<reference evidence="9" key="1">
    <citation type="submission" date="2020-08" db="EMBL/GenBank/DDBJ databases">
        <title>Genome public.</title>
        <authorList>
            <person name="Liu C."/>
            <person name="Sun Q."/>
        </authorList>
    </citation>
    <scope>NUCLEOTIDE SEQUENCE</scope>
    <source>
        <strain evidence="9">N12</strain>
    </source>
</reference>
<evidence type="ECO:0000313" key="9">
    <source>
        <dbReference type="EMBL" id="MBC8594162.1"/>
    </source>
</evidence>
<feature type="chain" id="PRO_5036719756" description="Beta-lactamase" evidence="7">
    <location>
        <begin position="29"/>
        <end position="302"/>
    </location>
</feature>
<dbReference type="InterPro" id="IPR023650">
    <property type="entry name" value="Beta-lactam_class-A_AS"/>
</dbReference>
<evidence type="ECO:0000256" key="2">
    <source>
        <dbReference type="ARBA" id="ARBA00009009"/>
    </source>
</evidence>
<gene>
    <name evidence="9" type="primary">bla</name>
    <name evidence="9" type="ORF">H8744_13095</name>
</gene>
<feature type="signal peptide" evidence="7">
    <location>
        <begin position="1"/>
        <end position="28"/>
    </location>
</feature>
<keyword evidence="5 6" id="KW-0046">Antibiotic resistance</keyword>
<dbReference type="AlphaFoldDB" id="A0A926IKQ6"/>
<comment type="caution">
    <text evidence="9">The sequence shown here is derived from an EMBL/GenBank/DDBJ whole genome shotgun (WGS) entry which is preliminary data.</text>
</comment>
<proteinExistence type="inferred from homology"/>
<evidence type="ECO:0000256" key="4">
    <source>
        <dbReference type="ARBA" id="ARBA00022801"/>
    </source>
</evidence>
<dbReference type="EC" id="3.5.2.6" evidence="3 6"/>
<dbReference type="PRINTS" id="PR00118">
    <property type="entry name" value="BLACTAMASEA"/>
</dbReference>
<dbReference type="InterPro" id="IPR045155">
    <property type="entry name" value="Beta-lactam_cat"/>
</dbReference>
<evidence type="ECO:0000313" key="10">
    <source>
        <dbReference type="Proteomes" id="UP000651085"/>
    </source>
</evidence>
<dbReference type="NCBIfam" id="NF012099">
    <property type="entry name" value="SubclassA2"/>
    <property type="match status" value="1"/>
</dbReference>
<comment type="similarity">
    <text evidence="2 6">Belongs to the class-A beta-lactamase family.</text>
</comment>
<dbReference type="Proteomes" id="UP000651085">
    <property type="component" value="Unassembled WGS sequence"/>
</dbReference>
<dbReference type="GO" id="GO:0008800">
    <property type="term" value="F:beta-lactamase activity"/>
    <property type="evidence" value="ECO:0007669"/>
    <property type="project" value="UniProtKB-UniRule"/>
</dbReference>
<evidence type="ECO:0000259" key="8">
    <source>
        <dbReference type="Pfam" id="PF13354"/>
    </source>
</evidence>
<dbReference type="InterPro" id="IPR000871">
    <property type="entry name" value="Beta-lactam_class-A"/>
</dbReference>
<evidence type="ECO:0000256" key="7">
    <source>
        <dbReference type="SAM" id="SignalP"/>
    </source>
</evidence>
<keyword evidence="10" id="KW-1185">Reference proteome</keyword>
<name>A0A926IKQ6_9BACT</name>
<dbReference type="InterPro" id="IPR012338">
    <property type="entry name" value="Beta-lactam/transpept-like"/>
</dbReference>
<dbReference type="Gene3D" id="3.40.710.10">
    <property type="entry name" value="DD-peptidase/beta-lactamase superfamily"/>
    <property type="match status" value="1"/>
</dbReference>